<feature type="compositionally biased region" description="Basic and acidic residues" evidence="1">
    <location>
        <begin position="84"/>
        <end position="95"/>
    </location>
</feature>
<name>A0AAD8KTP3_TARER</name>
<dbReference type="EMBL" id="JAUHHV010000004">
    <property type="protein sequence ID" value="KAK1427448.1"/>
    <property type="molecule type" value="Genomic_DNA"/>
</dbReference>
<feature type="compositionally biased region" description="Polar residues" evidence="1">
    <location>
        <begin position="147"/>
        <end position="156"/>
    </location>
</feature>
<dbReference type="Proteomes" id="UP001229421">
    <property type="component" value="Unassembled WGS sequence"/>
</dbReference>
<proteinExistence type="predicted"/>
<dbReference type="AlphaFoldDB" id="A0AAD8KTP3"/>
<feature type="compositionally biased region" description="Basic and acidic residues" evidence="1">
    <location>
        <begin position="108"/>
        <end position="118"/>
    </location>
</feature>
<evidence type="ECO:0000313" key="3">
    <source>
        <dbReference type="Proteomes" id="UP001229421"/>
    </source>
</evidence>
<reference evidence="2" key="1">
    <citation type="journal article" date="2023" name="bioRxiv">
        <title>Improved chromosome-level genome assembly for marigold (Tagetes erecta).</title>
        <authorList>
            <person name="Jiang F."/>
            <person name="Yuan L."/>
            <person name="Wang S."/>
            <person name="Wang H."/>
            <person name="Xu D."/>
            <person name="Wang A."/>
            <person name="Fan W."/>
        </authorList>
    </citation>
    <scope>NUCLEOTIDE SEQUENCE</scope>
    <source>
        <strain evidence="2">WSJ</strain>
        <tissue evidence="2">Leaf</tissue>
    </source>
</reference>
<sequence>MRSDLQTQDPSASKMTDPGSFSQALGGLPNEDREYDQSFNDQPPAPPTLTAARTFEDSQTSSSREKDTSGDYYYASRDPWSTGDVREIHHSDVSGRDVVVANGPPDKMSQEDVRKIPKSDVSSEGDRNATGSGSAKPQSLGDIRLPQKSQDATKSNFRMIIPNAFKRDDNDDDED</sequence>
<comment type="caution">
    <text evidence="2">The sequence shown here is derived from an EMBL/GenBank/DDBJ whole genome shotgun (WGS) entry which is preliminary data.</text>
</comment>
<feature type="region of interest" description="Disordered" evidence="1">
    <location>
        <begin position="1"/>
        <end position="175"/>
    </location>
</feature>
<gene>
    <name evidence="2" type="ORF">QVD17_16134</name>
</gene>
<evidence type="ECO:0000256" key="1">
    <source>
        <dbReference type="SAM" id="MobiDB-lite"/>
    </source>
</evidence>
<feature type="compositionally biased region" description="Polar residues" evidence="1">
    <location>
        <begin position="1"/>
        <end position="23"/>
    </location>
</feature>
<accession>A0AAD8KTP3</accession>
<protein>
    <submittedName>
        <fullName evidence="2">Uncharacterized protein</fullName>
    </submittedName>
</protein>
<organism evidence="2 3">
    <name type="scientific">Tagetes erecta</name>
    <name type="common">African marigold</name>
    <dbReference type="NCBI Taxonomy" id="13708"/>
    <lineage>
        <taxon>Eukaryota</taxon>
        <taxon>Viridiplantae</taxon>
        <taxon>Streptophyta</taxon>
        <taxon>Embryophyta</taxon>
        <taxon>Tracheophyta</taxon>
        <taxon>Spermatophyta</taxon>
        <taxon>Magnoliopsida</taxon>
        <taxon>eudicotyledons</taxon>
        <taxon>Gunneridae</taxon>
        <taxon>Pentapetalae</taxon>
        <taxon>asterids</taxon>
        <taxon>campanulids</taxon>
        <taxon>Asterales</taxon>
        <taxon>Asteraceae</taxon>
        <taxon>Asteroideae</taxon>
        <taxon>Heliantheae alliance</taxon>
        <taxon>Tageteae</taxon>
        <taxon>Tagetes</taxon>
    </lineage>
</organism>
<keyword evidence="3" id="KW-1185">Reference proteome</keyword>
<evidence type="ECO:0000313" key="2">
    <source>
        <dbReference type="EMBL" id="KAK1427448.1"/>
    </source>
</evidence>